<keyword evidence="5" id="KW-0472">Membrane</keyword>
<dbReference type="PANTHER" id="PTHR48136">
    <property type="entry name" value="RUBREDOXIN-LIKE SUPERFAMILY PROTEIN"/>
    <property type="match status" value="1"/>
</dbReference>
<name>A0AAD8M153_9APIA</name>
<evidence type="ECO:0000256" key="5">
    <source>
        <dbReference type="SAM" id="Phobius"/>
    </source>
</evidence>
<reference evidence="7" key="2">
    <citation type="submission" date="2023-05" db="EMBL/GenBank/DDBJ databases">
        <authorList>
            <person name="Schelkunov M.I."/>
        </authorList>
    </citation>
    <scope>NUCLEOTIDE SEQUENCE</scope>
    <source>
        <strain evidence="7">Hsosn_3</strain>
        <tissue evidence="7">Leaf</tissue>
    </source>
</reference>
<accession>A0AAD8M153</accession>
<sequence>MQLYIRAFLMPEGKILNWTAAVGIEDLGSFTGVALPLYVESNLISKPAITISGNAGLRRQTDPSALKSSYFSPSLNLLRPRKLSYSNPSSAAPTFSMRLANKQSYICRDCGYIYNDRTPFEKLPDNYYCPVCAAPKRRFRVYEPPVNKNANATDARKARKADLQREETLGKALPIGIAIGAVALVALYFYINSSF</sequence>
<dbReference type="InterPro" id="IPR024934">
    <property type="entry name" value="Rubredoxin-like_dom"/>
</dbReference>
<gene>
    <name evidence="7" type="ORF">POM88_051291</name>
</gene>
<dbReference type="SUPFAM" id="SSF57802">
    <property type="entry name" value="Rubredoxin-like"/>
    <property type="match status" value="1"/>
</dbReference>
<keyword evidence="4" id="KW-0408">Iron</keyword>
<keyword evidence="1" id="KW-0813">Transport</keyword>
<organism evidence="7 8">
    <name type="scientific">Heracleum sosnowskyi</name>
    <dbReference type="NCBI Taxonomy" id="360622"/>
    <lineage>
        <taxon>Eukaryota</taxon>
        <taxon>Viridiplantae</taxon>
        <taxon>Streptophyta</taxon>
        <taxon>Embryophyta</taxon>
        <taxon>Tracheophyta</taxon>
        <taxon>Spermatophyta</taxon>
        <taxon>Magnoliopsida</taxon>
        <taxon>eudicotyledons</taxon>
        <taxon>Gunneridae</taxon>
        <taxon>Pentapetalae</taxon>
        <taxon>asterids</taxon>
        <taxon>campanulids</taxon>
        <taxon>Apiales</taxon>
        <taxon>Apiaceae</taxon>
        <taxon>Apioideae</taxon>
        <taxon>apioid superclade</taxon>
        <taxon>Tordylieae</taxon>
        <taxon>Tordyliinae</taxon>
        <taxon>Heracleum</taxon>
    </lineage>
</organism>
<reference evidence="7" key="1">
    <citation type="submission" date="2023-02" db="EMBL/GenBank/DDBJ databases">
        <title>Genome of toxic invasive species Heracleum sosnowskyi carries increased number of genes despite the absence of recent whole-genome duplications.</title>
        <authorList>
            <person name="Schelkunov M."/>
            <person name="Shtratnikova V."/>
            <person name="Makarenko M."/>
            <person name="Klepikova A."/>
            <person name="Omelchenko D."/>
            <person name="Novikova G."/>
            <person name="Obukhova E."/>
            <person name="Bogdanov V."/>
            <person name="Penin A."/>
            <person name="Logacheva M."/>
        </authorList>
    </citation>
    <scope>NUCLEOTIDE SEQUENCE</scope>
    <source>
        <strain evidence="7">Hsosn_3</strain>
        <tissue evidence="7">Leaf</tissue>
    </source>
</reference>
<evidence type="ECO:0000313" key="7">
    <source>
        <dbReference type="EMBL" id="KAK1358035.1"/>
    </source>
</evidence>
<dbReference type="Gene3D" id="2.20.28.10">
    <property type="match status" value="1"/>
</dbReference>
<evidence type="ECO:0000256" key="3">
    <source>
        <dbReference type="ARBA" id="ARBA00022982"/>
    </source>
</evidence>
<keyword evidence="3" id="KW-0249">Electron transport</keyword>
<evidence type="ECO:0000256" key="2">
    <source>
        <dbReference type="ARBA" id="ARBA00022723"/>
    </source>
</evidence>
<dbReference type="PROSITE" id="PS50903">
    <property type="entry name" value="RUBREDOXIN_LIKE"/>
    <property type="match status" value="1"/>
</dbReference>
<dbReference type="InterPro" id="IPR024935">
    <property type="entry name" value="Rubredoxin_dom"/>
</dbReference>
<proteinExistence type="predicted"/>
<dbReference type="CDD" id="cd00730">
    <property type="entry name" value="rubredoxin"/>
    <property type="match status" value="1"/>
</dbReference>
<dbReference type="Proteomes" id="UP001237642">
    <property type="component" value="Unassembled WGS sequence"/>
</dbReference>
<evidence type="ECO:0000256" key="1">
    <source>
        <dbReference type="ARBA" id="ARBA00022448"/>
    </source>
</evidence>
<dbReference type="GO" id="GO:0005506">
    <property type="term" value="F:iron ion binding"/>
    <property type="evidence" value="ECO:0007669"/>
    <property type="project" value="InterPro"/>
</dbReference>
<dbReference type="EMBL" id="JAUIZM010000011">
    <property type="protein sequence ID" value="KAK1358035.1"/>
    <property type="molecule type" value="Genomic_DNA"/>
</dbReference>
<evidence type="ECO:0000259" key="6">
    <source>
        <dbReference type="PROSITE" id="PS50903"/>
    </source>
</evidence>
<dbReference type="AlphaFoldDB" id="A0AAD8M153"/>
<feature type="transmembrane region" description="Helical" evidence="5">
    <location>
        <begin position="172"/>
        <end position="191"/>
    </location>
</feature>
<evidence type="ECO:0000256" key="4">
    <source>
        <dbReference type="ARBA" id="ARBA00023004"/>
    </source>
</evidence>
<feature type="domain" description="Rubredoxin-like" evidence="6">
    <location>
        <begin position="102"/>
        <end position="142"/>
    </location>
</feature>
<evidence type="ECO:0000313" key="8">
    <source>
        <dbReference type="Proteomes" id="UP001237642"/>
    </source>
</evidence>
<protein>
    <submittedName>
        <fullName evidence="7">Rubredoxin-like domain-containing protein</fullName>
    </submittedName>
</protein>
<dbReference type="Pfam" id="PF00301">
    <property type="entry name" value="Rubredoxin"/>
    <property type="match status" value="1"/>
</dbReference>
<keyword evidence="8" id="KW-1185">Reference proteome</keyword>
<keyword evidence="5" id="KW-0812">Transmembrane</keyword>
<comment type="caution">
    <text evidence="7">The sequence shown here is derived from an EMBL/GenBank/DDBJ whole genome shotgun (WGS) entry which is preliminary data.</text>
</comment>
<keyword evidence="5" id="KW-1133">Transmembrane helix</keyword>
<keyword evidence="2" id="KW-0479">Metal-binding</keyword>
<dbReference type="PANTHER" id="PTHR48136:SF1">
    <property type="entry name" value="RUBREDOXIN-LIKE SUPERFAMILY PROTEIN"/>
    <property type="match status" value="1"/>
</dbReference>